<dbReference type="SUPFAM" id="SSF55781">
    <property type="entry name" value="GAF domain-like"/>
    <property type="match status" value="1"/>
</dbReference>
<keyword evidence="4" id="KW-1185">Reference proteome</keyword>
<protein>
    <submittedName>
        <fullName evidence="3">SpoIIE family protein phosphatase</fullName>
    </submittedName>
</protein>
<dbReference type="InterPro" id="IPR003018">
    <property type="entry name" value="GAF"/>
</dbReference>
<dbReference type="RefSeq" id="WP_211421516.1">
    <property type="nucleotide sequence ID" value="NZ_CP072642.1"/>
</dbReference>
<evidence type="ECO:0000256" key="1">
    <source>
        <dbReference type="ARBA" id="ARBA00022801"/>
    </source>
</evidence>
<dbReference type="SMART" id="SM00331">
    <property type="entry name" value="PP2C_SIG"/>
    <property type="match status" value="1"/>
</dbReference>
<dbReference type="SUPFAM" id="SSF49879">
    <property type="entry name" value="SMAD/FHA domain"/>
    <property type="match status" value="1"/>
</dbReference>
<sequence length="592" mass="65091">MYSLVIHLPNTPPRRILLVKPRYTLGRSVRADIMVPDSFASRIHAALQQDGQTYILEDLRSANGTYYQGQRLAQPIRLHPGERFRIGETELELVPETHFTQTAAPSVTYSQTSAATVPEAQIGMGTVNTAEEILHRAFERSSGGLPRGSQSVPEETILLTATPGAAPAETFPKTKLEPQRPDLLALVSKVGVTLLSNASFSETLEEVMSLVFESLPAERGFLLTYNHAQYQLECRVARTRTTRLPCEEAVVCQSITERVLTTKAAVLTSDARQDPRFAGSQSILLGDIRSVMCVPLLFREQLHGLIYVENPYQRRFTPDDLEVLTTIASVAAVKIENTRLLEEEMKRQRLQAEVALAARIQASMLPQCEPLIAGFEVAGLSRPAEDIGGDYYDYIHVGEERLAVVIGDASGHGISSGLLMALAKGALFNQLGISPDPVHVMQTLNKLIHENGTRRDLMTFCYTLLDVPTGHITIANAGHPYPMVYCAATKTVHSLEGGAYPLGVRPMLGRLPILTHVLNPQDVLVMYSDGIPELKNRTGNYFGYDGLKAVIHRHVHLPARELCETIVEKALTFASGSIPEDDITVVVVKCTR</sequence>
<evidence type="ECO:0000313" key="3">
    <source>
        <dbReference type="EMBL" id="QUV93105.1"/>
    </source>
</evidence>
<dbReference type="CDD" id="cd00060">
    <property type="entry name" value="FHA"/>
    <property type="match status" value="1"/>
</dbReference>
<dbReference type="Pfam" id="PF01590">
    <property type="entry name" value="GAF"/>
    <property type="match status" value="1"/>
</dbReference>
<dbReference type="SUPFAM" id="SSF81606">
    <property type="entry name" value="PP2C-like"/>
    <property type="match status" value="1"/>
</dbReference>
<dbReference type="InterPro" id="IPR008984">
    <property type="entry name" value="SMAD_FHA_dom_sf"/>
</dbReference>
<dbReference type="InterPro" id="IPR000253">
    <property type="entry name" value="FHA_dom"/>
</dbReference>
<dbReference type="PROSITE" id="PS50006">
    <property type="entry name" value="FHA_DOMAIN"/>
    <property type="match status" value="1"/>
</dbReference>
<evidence type="ECO:0000259" key="2">
    <source>
        <dbReference type="PROSITE" id="PS50006"/>
    </source>
</evidence>
<dbReference type="SMART" id="SM00240">
    <property type="entry name" value="FHA"/>
    <property type="match status" value="1"/>
</dbReference>
<dbReference type="Proteomes" id="UP000677668">
    <property type="component" value="Chromosome 1"/>
</dbReference>
<name>A0ABX8B030_9BACT</name>
<dbReference type="PANTHER" id="PTHR43156">
    <property type="entry name" value="STAGE II SPORULATION PROTEIN E-RELATED"/>
    <property type="match status" value="1"/>
</dbReference>
<dbReference type="InterPro" id="IPR029016">
    <property type="entry name" value="GAF-like_dom_sf"/>
</dbReference>
<dbReference type="PANTHER" id="PTHR43156:SF2">
    <property type="entry name" value="STAGE II SPORULATION PROTEIN E"/>
    <property type="match status" value="1"/>
</dbReference>
<dbReference type="SMART" id="SM00065">
    <property type="entry name" value="GAF"/>
    <property type="match status" value="1"/>
</dbReference>
<proteinExistence type="predicted"/>
<dbReference type="InterPro" id="IPR001932">
    <property type="entry name" value="PPM-type_phosphatase-like_dom"/>
</dbReference>
<dbReference type="Gene3D" id="3.60.40.10">
    <property type="entry name" value="PPM-type phosphatase domain"/>
    <property type="match status" value="1"/>
</dbReference>
<dbReference type="Pfam" id="PF00498">
    <property type="entry name" value="FHA"/>
    <property type="match status" value="1"/>
</dbReference>
<dbReference type="Gene3D" id="2.60.200.20">
    <property type="match status" value="1"/>
</dbReference>
<dbReference type="Pfam" id="PF07228">
    <property type="entry name" value="SpoIIE"/>
    <property type="match status" value="1"/>
</dbReference>
<dbReference type="EMBL" id="CP072642">
    <property type="protein sequence ID" value="QUV93105.1"/>
    <property type="molecule type" value="Genomic_DNA"/>
</dbReference>
<evidence type="ECO:0000313" key="4">
    <source>
        <dbReference type="Proteomes" id="UP000677668"/>
    </source>
</evidence>
<dbReference type="Gene3D" id="3.30.450.40">
    <property type="match status" value="1"/>
</dbReference>
<keyword evidence="1" id="KW-0378">Hydrolase</keyword>
<dbReference type="InterPro" id="IPR052016">
    <property type="entry name" value="Bact_Sigma-Reg"/>
</dbReference>
<dbReference type="InterPro" id="IPR036457">
    <property type="entry name" value="PPM-type-like_dom_sf"/>
</dbReference>
<reference evidence="3 4" key="1">
    <citation type="submission" date="2021-03" db="EMBL/GenBank/DDBJ databases">
        <title>Genomic and phenotypic characterization of Chloracidobacterium isolates provides evidence for multiple species.</title>
        <authorList>
            <person name="Saini M.K."/>
            <person name="Costas A.M.G."/>
            <person name="Tank M."/>
            <person name="Bryant D.A."/>
        </authorList>
    </citation>
    <scope>NUCLEOTIDE SEQUENCE [LARGE SCALE GENOMIC DNA]</scope>
    <source>
        <strain evidence="3 4">N</strain>
    </source>
</reference>
<gene>
    <name evidence="3" type="ORF">J8C05_06875</name>
</gene>
<organism evidence="3 4">
    <name type="scientific">Chloracidobacterium sp. N</name>
    <dbReference type="NCBI Taxonomy" id="2821540"/>
    <lineage>
        <taxon>Bacteria</taxon>
        <taxon>Pseudomonadati</taxon>
        <taxon>Acidobacteriota</taxon>
        <taxon>Terriglobia</taxon>
        <taxon>Terriglobales</taxon>
        <taxon>Acidobacteriaceae</taxon>
        <taxon>Chloracidobacterium</taxon>
        <taxon>Chloracidobacterium aggregatum</taxon>
    </lineage>
</organism>
<feature type="domain" description="FHA" evidence="2">
    <location>
        <begin position="23"/>
        <end position="72"/>
    </location>
</feature>
<accession>A0ABX8B030</accession>